<dbReference type="PANTHER" id="PTHR42751">
    <property type="entry name" value="SODIUM/HYDROGEN EXCHANGER FAMILY/TRKA DOMAIN PROTEIN"/>
    <property type="match status" value="1"/>
</dbReference>
<feature type="transmembrane region" description="Helical" evidence="8">
    <location>
        <begin position="78"/>
        <end position="97"/>
    </location>
</feature>
<feature type="transmembrane region" description="Helical" evidence="8">
    <location>
        <begin position="44"/>
        <end position="66"/>
    </location>
</feature>
<dbReference type="OrthoDB" id="9781411at2"/>
<evidence type="ECO:0000256" key="6">
    <source>
        <dbReference type="ARBA" id="ARBA00023136"/>
    </source>
</evidence>
<keyword evidence="6 8" id="KW-0472">Membrane</keyword>
<dbReference type="GO" id="GO:0016020">
    <property type="term" value="C:membrane"/>
    <property type="evidence" value="ECO:0007669"/>
    <property type="project" value="UniProtKB-SubCell"/>
</dbReference>
<dbReference type="InterPro" id="IPR038770">
    <property type="entry name" value="Na+/solute_symporter_sf"/>
</dbReference>
<evidence type="ECO:0000259" key="10">
    <source>
        <dbReference type="Pfam" id="PF02254"/>
    </source>
</evidence>
<reference evidence="11 12" key="1">
    <citation type="submission" date="2018-08" db="EMBL/GenBank/DDBJ databases">
        <title>Meiothermus roseus NBRC 110900 genome sequencing project.</title>
        <authorList>
            <person name="Da Costa M.S."/>
            <person name="Albuquerque L."/>
            <person name="Raposo P."/>
            <person name="Froufe H.J.C."/>
            <person name="Barroso C.S."/>
            <person name="Egas C."/>
        </authorList>
    </citation>
    <scope>NUCLEOTIDE SEQUENCE [LARGE SCALE GENOMIC DNA]</scope>
    <source>
        <strain evidence="11 12">NBRC 110900</strain>
    </source>
</reference>
<accession>A0A399EUS4</accession>
<keyword evidence="4 8" id="KW-0812">Transmembrane</keyword>
<evidence type="ECO:0000256" key="1">
    <source>
        <dbReference type="ARBA" id="ARBA00004141"/>
    </source>
</evidence>
<dbReference type="GO" id="GO:0015297">
    <property type="term" value="F:antiporter activity"/>
    <property type="evidence" value="ECO:0007669"/>
    <property type="project" value="InterPro"/>
</dbReference>
<keyword evidence="3" id="KW-0813">Transport</keyword>
<evidence type="ECO:0000313" key="11">
    <source>
        <dbReference type="EMBL" id="RIH86362.1"/>
    </source>
</evidence>
<keyword evidence="5 8" id="KW-1133">Transmembrane helix</keyword>
<dbReference type="InterPro" id="IPR003148">
    <property type="entry name" value="RCK_N"/>
</dbReference>
<feature type="transmembrane region" description="Helical" evidence="8">
    <location>
        <begin position="327"/>
        <end position="347"/>
    </location>
</feature>
<feature type="transmembrane region" description="Helical" evidence="8">
    <location>
        <begin position="136"/>
        <end position="158"/>
    </location>
</feature>
<proteinExistence type="inferred from homology"/>
<dbReference type="Pfam" id="PF00999">
    <property type="entry name" value="Na_H_Exchanger"/>
    <property type="match status" value="1"/>
</dbReference>
<dbReference type="Proteomes" id="UP000265341">
    <property type="component" value="Unassembled WGS sequence"/>
</dbReference>
<dbReference type="InterPro" id="IPR006153">
    <property type="entry name" value="Cation/H_exchanger_TM"/>
</dbReference>
<evidence type="ECO:0000256" key="2">
    <source>
        <dbReference type="ARBA" id="ARBA00005551"/>
    </source>
</evidence>
<comment type="subcellular location">
    <subcellularLocation>
        <location evidence="1">Membrane</location>
        <topology evidence="1">Multi-pass membrane protein</topology>
    </subcellularLocation>
</comment>
<evidence type="ECO:0000256" key="7">
    <source>
        <dbReference type="SAM" id="MobiDB-lite"/>
    </source>
</evidence>
<dbReference type="Gene3D" id="1.20.1530.20">
    <property type="match status" value="1"/>
</dbReference>
<feature type="compositionally biased region" description="Basic and acidic residues" evidence="7">
    <location>
        <begin position="526"/>
        <end position="539"/>
    </location>
</feature>
<feature type="domain" description="Cation/H+ exchanger transmembrane" evidence="9">
    <location>
        <begin position="5"/>
        <end position="342"/>
    </location>
</feature>
<evidence type="ECO:0000313" key="12">
    <source>
        <dbReference type="Proteomes" id="UP000265341"/>
    </source>
</evidence>
<evidence type="ECO:0000256" key="8">
    <source>
        <dbReference type="SAM" id="Phobius"/>
    </source>
</evidence>
<evidence type="ECO:0000256" key="3">
    <source>
        <dbReference type="ARBA" id="ARBA00022448"/>
    </source>
</evidence>
<dbReference type="Pfam" id="PF02254">
    <property type="entry name" value="TrkA_N"/>
    <property type="match status" value="1"/>
</dbReference>
<evidence type="ECO:0000256" key="4">
    <source>
        <dbReference type="ARBA" id="ARBA00022692"/>
    </source>
</evidence>
<dbReference type="PANTHER" id="PTHR42751:SF1">
    <property type="entry name" value="CATION_PROTON ANTIPORTER YBAL-RELATED"/>
    <property type="match status" value="1"/>
</dbReference>
<feature type="transmembrane region" description="Helical" evidence="8">
    <location>
        <begin position="190"/>
        <end position="211"/>
    </location>
</feature>
<keyword evidence="12" id="KW-1185">Reference proteome</keyword>
<feature type="transmembrane region" description="Helical" evidence="8">
    <location>
        <begin position="263"/>
        <end position="283"/>
    </location>
</feature>
<evidence type="ECO:0000256" key="5">
    <source>
        <dbReference type="ARBA" id="ARBA00022989"/>
    </source>
</evidence>
<dbReference type="InterPro" id="IPR036291">
    <property type="entry name" value="NAD(P)-bd_dom_sf"/>
</dbReference>
<comment type="similarity">
    <text evidence="2">Belongs to the monovalent cation:proton antiporter 2 (CPA2) transporter (TC 2.A.37) family.</text>
</comment>
<dbReference type="AlphaFoldDB" id="A0A399EUS4"/>
<feature type="transmembrane region" description="Helical" evidence="8">
    <location>
        <begin position="295"/>
        <end position="315"/>
    </location>
</feature>
<gene>
    <name evidence="11" type="primary">kefC_1</name>
    <name evidence="11" type="ORF">Mrose_01775</name>
</gene>
<evidence type="ECO:0000259" key="9">
    <source>
        <dbReference type="Pfam" id="PF00999"/>
    </source>
</evidence>
<dbReference type="RefSeq" id="WP_119277499.1">
    <property type="nucleotide sequence ID" value="NZ_QWLA01000030.1"/>
</dbReference>
<dbReference type="SUPFAM" id="SSF51735">
    <property type="entry name" value="NAD(P)-binding Rossmann-fold domains"/>
    <property type="match status" value="1"/>
</dbReference>
<feature type="region of interest" description="Disordered" evidence="7">
    <location>
        <begin position="518"/>
        <end position="539"/>
    </location>
</feature>
<feature type="domain" description="RCK N-terminal" evidence="10">
    <location>
        <begin position="381"/>
        <end position="495"/>
    </location>
</feature>
<dbReference type="GO" id="GO:0006813">
    <property type="term" value="P:potassium ion transport"/>
    <property type="evidence" value="ECO:0007669"/>
    <property type="project" value="InterPro"/>
</dbReference>
<dbReference type="GO" id="GO:1902600">
    <property type="term" value="P:proton transmembrane transport"/>
    <property type="evidence" value="ECO:0007669"/>
    <property type="project" value="InterPro"/>
</dbReference>
<comment type="caution">
    <text evidence="11">The sequence shown here is derived from an EMBL/GenBank/DDBJ whole genome shotgun (WGS) entry which is preliminary data.</text>
</comment>
<organism evidence="11 12">
    <name type="scientific">Calidithermus roseus</name>
    <dbReference type="NCBI Taxonomy" id="1644118"/>
    <lineage>
        <taxon>Bacteria</taxon>
        <taxon>Thermotogati</taxon>
        <taxon>Deinococcota</taxon>
        <taxon>Deinococci</taxon>
        <taxon>Thermales</taxon>
        <taxon>Thermaceae</taxon>
        <taxon>Calidithermus</taxon>
    </lineage>
</organism>
<dbReference type="EMBL" id="QWLA01000030">
    <property type="protein sequence ID" value="RIH86362.1"/>
    <property type="molecule type" value="Genomic_DNA"/>
</dbReference>
<feature type="transmembrane region" description="Helical" evidence="8">
    <location>
        <begin position="103"/>
        <end position="124"/>
    </location>
</feature>
<name>A0A399EUS4_9DEIN</name>
<sequence>MEAVVIVIVYGLGLLAARLALPSLVGYLAGGLLLSLLGVVSTPLLERIAGVGVLLLLFTIGLTLNLSGLFRREVAGVGGLHLLLVVPLLGMALWWAGASADPVVLLLLAVALANPSTVLLGKILEQKRELLSLHGRLAIGISVLQDLASLGLLVLVGMQHPSPWAWLLFGFPLLRPVAGWVLARSRQDELVLLFGLALALGGAELAGRVGLAPELGALFTGAALARHPKVEELSQMLWSLRESFLVAFFVKVGLGGVPSLGSLLLGLGLVALLPLKAALLFALLLRCGLRARTSFLATVGLATYSEFTLVAAAIAQERGLLAAEWGVVLAVAVALSIALAAPLNWAAHSLYIRLERMLVRFELAGKHPDTEPTRLDGAAWLIAGMGRTGGAAYRYLAAQGEGVLGLDSDPEKIELHQAKGRRVAYGDAEDPELWEHLDLSALKGILLTMPELEAKLQALRHIRRKGYKGLVAATTFHREEDPLVEQAGATLVFRPFAEAGERLGERVLEAVTLEDALKPTAGAVGEKPETDEGSEDVRA</sequence>
<dbReference type="Gene3D" id="3.40.50.720">
    <property type="entry name" value="NAD(P)-binding Rossmann-like Domain"/>
    <property type="match status" value="1"/>
</dbReference>
<protein>
    <submittedName>
        <fullName evidence="11">Glutathione-regulated potassium-efflux system protein KefC</fullName>
    </submittedName>
</protein>
<feature type="transmembrane region" description="Helical" evidence="8">
    <location>
        <begin position="164"/>
        <end position="183"/>
    </location>
</feature>